<reference evidence="2" key="2">
    <citation type="journal article" date="2015" name="Fish Shellfish Immunol.">
        <title>Early steps in the European eel (Anguilla anguilla)-Vibrio vulnificus interaction in the gills: Role of the RtxA13 toxin.</title>
        <authorList>
            <person name="Callol A."/>
            <person name="Pajuelo D."/>
            <person name="Ebbesson L."/>
            <person name="Teles M."/>
            <person name="MacKenzie S."/>
            <person name="Amaro C."/>
        </authorList>
    </citation>
    <scope>NUCLEOTIDE SEQUENCE</scope>
</reference>
<sequence>MCTSANEAWLFHKHCTSFTKPLQFSCRPICSVNPNRKATSRPRTASTPLTKLLPGQHQPHLDGK</sequence>
<name>A0A0E9RHF7_ANGAN</name>
<dbReference type="AlphaFoldDB" id="A0A0E9RHF7"/>
<feature type="compositionally biased region" description="Polar residues" evidence="1">
    <location>
        <begin position="35"/>
        <end position="49"/>
    </location>
</feature>
<proteinExistence type="predicted"/>
<feature type="region of interest" description="Disordered" evidence="1">
    <location>
        <begin position="35"/>
        <end position="64"/>
    </location>
</feature>
<evidence type="ECO:0000256" key="1">
    <source>
        <dbReference type="SAM" id="MobiDB-lite"/>
    </source>
</evidence>
<dbReference type="EMBL" id="GBXM01079981">
    <property type="protein sequence ID" value="JAH28596.1"/>
    <property type="molecule type" value="Transcribed_RNA"/>
</dbReference>
<reference evidence="2" key="1">
    <citation type="submission" date="2014-11" db="EMBL/GenBank/DDBJ databases">
        <authorList>
            <person name="Amaro Gonzalez C."/>
        </authorList>
    </citation>
    <scope>NUCLEOTIDE SEQUENCE</scope>
</reference>
<accession>A0A0E9RHF7</accession>
<evidence type="ECO:0000313" key="2">
    <source>
        <dbReference type="EMBL" id="JAH28596.1"/>
    </source>
</evidence>
<protein>
    <submittedName>
        <fullName evidence="2">Uncharacterized protein</fullName>
    </submittedName>
</protein>
<organism evidence="2">
    <name type="scientific">Anguilla anguilla</name>
    <name type="common">European freshwater eel</name>
    <name type="synonym">Muraena anguilla</name>
    <dbReference type="NCBI Taxonomy" id="7936"/>
    <lineage>
        <taxon>Eukaryota</taxon>
        <taxon>Metazoa</taxon>
        <taxon>Chordata</taxon>
        <taxon>Craniata</taxon>
        <taxon>Vertebrata</taxon>
        <taxon>Euteleostomi</taxon>
        <taxon>Actinopterygii</taxon>
        <taxon>Neopterygii</taxon>
        <taxon>Teleostei</taxon>
        <taxon>Anguilliformes</taxon>
        <taxon>Anguillidae</taxon>
        <taxon>Anguilla</taxon>
    </lineage>
</organism>